<dbReference type="InterPro" id="IPR015927">
    <property type="entry name" value="Peptidase_S24_S26A/B/C"/>
</dbReference>
<evidence type="ECO:0000256" key="4">
    <source>
        <dbReference type="ARBA" id="ARBA00022813"/>
    </source>
</evidence>
<dbReference type="NCBIfam" id="NF007621">
    <property type="entry name" value="PRK10276.1"/>
    <property type="match status" value="1"/>
</dbReference>
<dbReference type="PANTHER" id="PTHR33516">
    <property type="entry name" value="LEXA REPRESSOR"/>
    <property type="match status" value="1"/>
</dbReference>
<name>A0ABV7B7A5_9GAMM</name>
<keyword evidence="2" id="KW-0227">DNA damage</keyword>
<accession>A0ABV7B7A5</accession>
<dbReference type="Gene3D" id="2.10.109.10">
    <property type="entry name" value="Umud Fragment, subunit A"/>
    <property type="match status" value="1"/>
</dbReference>
<keyword evidence="4 7" id="KW-0068">Autocatalytic cleavage</keyword>
<evidence type="ECO:0000256" key="5">
    <source>
        <dbReference type="ARBA" id="ARBA00023204"/>
    </source>
</evidence>
<evidence type="ECO:0000256" key="6">
    <source>
        <dbReference type="ARBA" id="ARBA00023236"/>
    </source>
</evidence>
<keyword evidence="10" id="KW-1185">Reference proteome</keyword>
<dbReference type="Proteomes" id="UP001595386">
    <property type="component" value="Unassembled WGS sequence"/>
</dbReference>
<dbReference type="InterPro" id="IPR006197">
    <property type="entry name" value="Peptidase_S24_LexA"/>
</dbReference>
<dbReference type="InterPro" id="IPR039418">
    <property type="entry name" value="LexA-like"/>
</dbReference>
<evidence type="ECO:0000256" key="2">
    <source>
        <dbReference type="ARBA" id="ARBA00022763"/>
    </source>
</evidence>
<dbReference type="RefSeq" id="WP_379760126.1">
    <property type="nucleotide sequence ID" value="NZ_JBHRSQ010000017.1"/>
</dbReference>
<protein>
    <submittedName>
        <fullName evidence="9">LexA family protein</fullName>
    </submittedName>
</protein>
<keyword evidence="3 7" id="KW-0378">Hydrolase</keyword>
<feature type="domain" description="Peptidase S24/S26A/S26B/S26C" evidence="8">
    <location>
        <begin position="25"/>
        <end position="140"/>
    </location>
</feature>
<dbReference type="EMBL" id="JBHRSQ010000017">
    <property type="protein sequence ID" value="MFC2992954.1"/>
    <property type="molecule type" value="Genomic_DNA"/>
</dbReference>
<evidence type="ECO:0000256" key="3">
    <source>
        <dbReference type="ARBA" id="ARBA00022801"/>
    </source>
</evidence>
<evidence type="ECO:0000256" key="1">
    <source>
        <dbReference type="ARBA" id="ARBA00007484"/>
    </source>
</evidence>
<dbReference type="InterPro" id="IPR036286">
    <property type="entry name" value="LexA/Signal_pep-like_sf"/>
</dbReference>
<organism evidence="9 10">
    <name type="scientific">Halomonas tibetensis</name>
    <dbReference type="NCBI Taxonomy" id="2259590"/>
    <lineage>
        <taxon>Bacteria</taxon>
        <taxon>Pseudomonadati</taxon>
        <taxon>Pseudomonadota</taxon>
        <taxon>Gammaproteobacteria</taxon>
        <taxon>Oceanospirillales</taxon>
        <taxon>Halomonadaceae</taxon>
        <taxon>Halomonas</taxon>
    </lineage>
</organism>
<evidence type="ECO:0000256" key="7">
    <source>
        <dbReference type="RuleBase" id="RU003991"/>
    </source>
</evidence>
<dbReference type="CDD" id="cd06529">
    <property type="entry name" value="S24_LexA-like"/>
    <property type="match status" value="1"/>
</dbReference>
<keyword evidence="6" id="KW-0742">SOS response</keyword>
<evidence type="ECO:0000313" key="9">
    <source>
        <dbReference type="EMBL" id="MFC2992954.1"/>
    </source>
</evidence>
<comment type="similarity">
    <text evidence="1 7">Belongs to the peptidase S24 family.</text>
</comment>
<evidence type="ECO:0000259" key="8">
    <source>
        <dbReference type="Pfam" id="PF00717"/>
    </source>
</evidence>
<dbReference type="PANTHER" id="PTHR33516:SF2">
    <property type="entry name" value="LEXA REPRESSOR-RELATED"/>
    <property type="match status" value="1"/>
</dbReference>
<dbReference type="InterPro" id="IPR050077">
    <property type="entry name" value="LexA_repressor"/>
</dbReference>
<dbReference type="Pfam" id="PF00717">
    <property type="entry name" value="Peptidase_S24"/>
    <property type="match status" value="1"/>
</dbReference>
<reference evidence="10" key="1">
    <citation type="journal article" date="2019" name="Int. J. Syst. Evol. Microbiol.">
        <title>The Global Catalogue of Microorganisms (GCM) 10K type strain sequencing project: providing services to taxonomists for standard genome sequencing and annotation.</title>
        <authorList>
            <consortium name="The Broad Institute Genomics Platform"/>
            <consortium name="The Broad Institute Genome Sequencing Center for Infectious Disease"/>
            <person name="Wu L."/>
            <person name="Ma J."/>
        </authorList>
    </citation>
    <scope>NUCLEOTIDE SEQUENCE [LARGE SCALE GENOMIC DNA]</scope>
    <source>
        <strain evidence="10">KCTC 52660</strain>
    </source>
</reference>
<comment type="caution">
    <text evidence="9">The sequence shown here is derived from an EMBL/GenBank/DDBJ whole genome shotgun (WGS) entry which is preliminary data.</text>
</comment>
<sequence length="152" mass="16356">MSSRQTLSATLIGRAQSVTATHHQPLFGSRVRAGFPSPADDHLDTDIDLHAHVVKHPAATFFVRAEGDSMRGDGIHDGDLLVVDRSLEPAPGRVLIVALNGELTVKRLEHIGQRPHLTASNPRYPPIPLMGQEAQVWGVVTHVVHALGGGRP</sequence>
<keyword evidence="5" id="KW-0234">DNA repair</keyword>
<dbReference type="SUPFAM" id="SSF51306">
    <property type="entry name" value="LexA/Signal peptidase"/>
    <property type="match status" value="1"/>
</dbReference>
<proteinExistence type="inferred from homology"/>
<dbReference type="PRINTS" id="PR00726">
    <property type="entry name" value="LEXASERPTASE"/>
</dbReference>
<gene>
    <name evidence="9" type="ORF">ACFODV_13005</name>
</gene>
<evidence type="ECO:0000313" key="10">
    <source>
        <dbReference type="Proteomes" id="UP001595386"/>
    </source>
</evidence>